<dbReference type="EMBL" id="JAHYIQ010000001">
    <property type="protein sequence ID" value="KAK1136035.1"/>
    <property type="molecule type" value="Genomic_DNA"/>
</dbReference>
<evidence type="ECO:0000313" key="3">
    <source>
        <dbReference type="Proteomes" id="UP001177670"/>
    </source>
</evidence>
<dbReference type="Proteomes" id="UP001177670">
    <property type="component" value="Unassembled WGS sequence"/>
</dbReference>
<dbReference type="AlphaFoldDB" id="A0AA40GE37"/>
<accession>A0AA40GE37</accession>
<protein>
    <submittedName>
        <fullName evidence="2">Uncharacterized protein</fullName>
    </submittedName>
</protein>
<sequence>MVKISAGVPAGDKGVFEGKRTCFADTSGHLDWDSFNKRVPVLRKEIGIHGNENAGVGEEDKERGEEDEGRVKFEGKSEARRAETRVERMRGFRGTLEGFIRNHSIESMNRD</sequence>
<evidence type="ECO:0000313" key="2">
    <source>
        <dbReference type="EMBL" id="KAK1136035.1"/>
    </source>
</evidence>
<keyword evidence="3" id="KW-1185">Reference proteome</keyword>
<evidence type="ECO:0000256" key="1">
    <source>
        <dbReference type="SAM" id="MobiDB-lite"/>
    </source>
</evidence>
<reference evidence="2" key="1">
    <citation type="submission" date="2021-10" db="EMBL/GenBank/DDBJ databases">
        <title>Melipona bicolor Genome sequencing and assembly.</title>
        <authorList>
            <person name="Araujo N.S."/>
            <person name="Arias M.C."/>
        </authorList>
    </citation>
    <scope>NUCLEOTIDE SEQUENCE</scope>
    <source>
        <strain evidence="2">USP_2M_L1-L4_2017</strain>
        <tissue evidence="2">Whole body</tissue>
    </source>
</reference>
<feature type="region of interest" description="Disordered" evidence="1">
    <location>
        <begin position="50"/>
        <end position="78"/>
    </location>
</feature>
<name>A0AA40GE37_9HYME</name>
<proteinExistence type="predicted"/>
<gene>
    <name evidence="2" type="ORF">K0M31_000604</name>
</gene>
<comment type="caution">
    <text evidence="2">The sequence shown here is derived from an EMBL/GenBank/DDBJ whole genome shotgun (WGS) entry which is preliminary data.</text>
</comment>
<feature type="compositionally biased region" description="Basic and acidic residues" evidence="1">
    <location>
        <begin position="58"/>
        <end position="78"/>
    </location>
</feature>
<organism evidence="2 3">
    <name type="scientific">Melipona bicolor</name>
    <dbReference type="NCBI Taxonomy" id="60889"/>
    <lineage>
        <taxon>Eukaryota</taxon>
        <taxon>Metazoa</taxon>
        <taxon>Ecdysozoa</taxon>
        <taxon>Arthropoda</taxon>
        <taxon>Hexapoda</taxon>
        <taxon>Insecta</taxon>
        <taxon>Pterygota</taxon>
        <taxon>Neoptera</taxon>
        <taxon>Endopterygota</taxon>
        <taxon>Hymenoptera</taxon>
        <taxon>Apocrita</taxon>
        <taxon>Aculeata</taxon>
        <taxon>Apoidea</taxon>
        <taxon>Anthophila</taxon>
        <taxon>Apidae</taxon>
        <taxon>Melipona</taxon>
    </lineage>
</organism>